<evidence type="ECO:0000313" key="2">
    <source>
        <dbReference type="EMBL" id="ORX79204.1"/>
    </source>
</evidence>
<feature type="transmembrane region" description="Helical" evidence="1">
    <location>
        <begin position="67"/>
        <end position="90"/>
    </location>
</feature>
<dbReference type="OrthoDB" id="441660at2759"/>
<keyword evidence="1" id="KW-0472">Membrane</keyword>
<comment type="caution">
    <text evidence="2">The sequence shown here is derived from an EMBL/GenBank/DDBJ whole genome shotgun (WGS) entry which is preliminary data.</text>
</comment>
<dbReference type="Proteomes" id="UP000193944">
    <property type="component" value="Unassembled WGS sequence"/>
</dbReference>
<accession>A0A1Y1X1J3</accession>
<dbReference type="AlphaFoldDB" id="A0A1Y1X1J3"/>
<protein>
    <submittedName>
        <fullName evidence="2">Uncharacterized protein</fullName>
    </submittedName>
</protein>
<feature type="transmembrane region" description="Helical" evidence="1">
    <location>
        <begin position="29"/>
        <end position="47"/>
    </location>
</feature>
<keyword evidence="1" id="KW-0812">Transmembrane</keyword>
<proteinExistence type="predicted"/>
<evidence type="ECO:0000256" key="1">
    <source>
        <dbReference type="SAM" id="Phobius"/>
    </source>
</evidence>
<reference evidence="2 3" key="1">
    <citation type="submission" date="2016-08" db="EMBL/GenBank/DDBJ databases">
        <title>A Parts List for Fungal Cellulosomes Revealed by Comparative Genomics.</title>
        <authorList>
            <consortium name="DOE Joint Genome Institute"/>
            <person name="Haitjema C.H."/>
            <person name="Gilmore S.P."/>
            <person name="Henske J.K."/>
            <person name="Solomon K.V."/>
            <person name="De Groot R."/>
            <person name="Kuo A."/>
            <person name="Mondo S.J."/>
            <person name="Salamov A.A."/>
            <person name="Labutti K."/>
            <person name="Zhao Z."/>
            <person name="Chiniquy J."/>
            <person name="Barry K."/>
            <person name="Brewer H.M."/>
            <person name="Purvine S.O."/>
            <person name="Wright A.T."/>
            <person name="Boxma B."/>
            <person name="Van Alen T."/>
            <person name="Hackstein J.H."/>
            <person name="Baker S.E."/>
            <person name="Grigoriev I.V."/>
            <person name="O'Malley M.A."/>
        </authorList>
    </citation>
    <scope>NUCLEOTIDE SEQUENCE [LARGE SCALE GENOMIC DNA]</scope>
    <source>
        <strain evidence="2 3">S4</strain>
    </source>
</reference>
<dbReference type="EMBL" id="MCFG01000183">
    <property type="protein sequence ID" value="ORX79204.1"/>
    <property type="molecule type" value="Genomic_DNA"/>
</dbReference>
<keyword evidence="3" id="KW-1185">Reference proteome</keyword>
<evidence type="ECO:0000313" key="3">
    <source>
        <dbReference type="Proteomes" id="UP000193944"/>
    </source>
</evidence>
<gene>
    <name evidence="2" type="ORF">BCR32DRAFT_281579</name>
</gene>
<reference evidence="2 3" key="2">
    <citation type="submission" date="2016-08" db="EMBL/GenBank/DDBJ databases">
        <title>Pervasive Adenine N6-methylation of Active Genes in Fungi.</title>
        <authorList>
            <consortium name="DOE Joint Genome Institute"/>
            <person name="Mondo S.J."/>
            <person name="Dannebaum R.O."/>
            <person name="Kuo R.C."/>
            <person name="Labutti K."/>
            <person name="Haridas S."/>
            <person name="Kuo A."/>
            <person name="Salamov A."/>
            <person name="Ahrendt S.R."/>
            <person name="Lipzen A."/>
            <person name="Sullivan W."/>
            <person name="Andreopoulos W.B."/>
            <person name="Clum A."/>
            <person name="Lindquist E."/>
            <person name="Daum C."/>
            <person name="Ramamoorthy G.K."/>
            <person name="Gryganskyi A."/>
            <person name="Culley D."/>
            <person name="Magnuson J.K."/>
            <person name="James T.Y."/>
            <person name="O'Malley M.A."/>
            <person name="Stajich J.E."/>
            <person name="Spatafora J.W."/>
            <person name="Visel A."/>
            <person name="Grigoriev I.V."/>
        </authorList>
    </citation>
    <scope>NUCLEOTIDE SEQUENCE [LARGE SCALE GENOMIC DNA]</scope>
    <source>
        <strain evidence="2 3">S4</strain>
    </source>
</reference>
<sequence length="91" mass="11101">MEAFDGDTTVIVNKFNLTQLYIRFDIVKYAWFIGTLYIAYFLFRLILGRVFNYERHKKSPAKHYHHLVDTFIYGTVLFFFGKYIFIFYIFI</sequence>
<keyword evidence="1" id="KW-1133">Transmembrane helix</keyword>
<organism evidence="2 3">
    <name type="scientific">Anaeromyces robustus</name>
    <dbReference type="NCBI Taxonomy" id="1754192"/>
    <lineage>
        <taxon>Eukaryota</taxon>
        <taxon>Fungi</taxon>
        <taxon>Fungi incertae sedis</taxon>
        <taxon>Chytridiomycota</taxon>
        <taxon>Chytridiomycota incertae sedis</taxon>
        <taxon>Neocallimastigomycetes</taxon>
        <taxon>Neocallimastigales</taxon>
        <taxon>Neocallimastigaceae</taxon>
        <taxon>Anaeromyces</taxon>
    </lineage>
</organism>
<name>A0A1Y1X1J3_9FUNG</name>